<dbReference type="EMBL" id="RIBY02000025">
    <property type="protein sequence ID" value="KAH9845578.1"/>
    <property type="molecule type" value="Genomic_DNA"/>
</dbReference>
<evidence type="ECO:0000256" key="1">
    <source>
        <dbReference type="SAM" id="MobiDB-lite"/>
    </source>
</evidence>
<proteinExistence type="predicted"/>
<gene>
    <name evidence="2" type="ORF">Tdes44962_MAKER06488</name>
</gene>
<sequence>MDQSLTDATNKTKLLIYELLTAADNCPLPVRDLIKILPAVTKAERDAYAATTPAPAPDESPAAQLIADLKEQLAQAHIQTTQAQTRAERLQAELETRTDRLQRENQRLSTEVEQLKASQRPRPPPLQHEQQRQPTPSKAQLTPPAPTIPQGPKTLDPRIKSSSTTTTTTSATPPPPTRRSPPHERDAHRRNVRGWRLQAECGGRCVGGV</sequence>
<organism evidence="2 3">
    <name type="scientific">Teratosphaeria destructans</name>
    <dbReference type="NCBI Taxonomy" id="418781"/>
    <lineage>
        <taxon>Eukaryota</taxon>
        <taxon>Fungi</taxon>
        <taxon>Dikarya</taxon>
        <taxon>Ascomycota</taxon>
        <taxon>Pezizomycotina</taxon>
        <taxon>Dothideomycetes</taxon>
        <taxon>Dothideomycetidae</taxon>
        <taxon>Mycosphaerellales</taxon>
        <taxon>Teratosphaeriaceae</taxon>
        <taxon>Teratosphaeria</taxon>
    </lineage>
</organism>
<accession>A0A9W7T1N5</accession>
<reference evidence="2 3" key="2">
    <citation type="journal article" date="2021" name="Curr. Genet.">
        <title>Genetic response to nitrogen starvation in the aggressive Eucalyptus foliar pathogen Teratosphaeria destructans.</title>
        <authorList>
            <person name="Havenga M."/>
            <person name="Wingfield B.D."/>
            <person name="Wingfield M.J."/>
            <person name="Dreyer L.L."/>
            <person name="Roets F."/>
            <person name="Aylward J."/>
        </authorList>
    </citation>
    <scope>NUCLEOTIDE SEQUENCE [LARGE SCALE GENOMIC DNA]</scope>
    <source>
        <strain evidence="2">CMW44962</strain>
    </source>
</reference>
<feature type="compositionally biased region" description="Basic and acidic residues" evidence="1">
    <location>
        <begin position="97"/>
        <end position="106"/>
    </location>
</feature>
<protein>
    <submittedName>
        <fullName evidence="2">Uncharacterized protein</fullName>
    </submittedName>
</protein>
<comment type="caution">
    <text evidence="2">The sequence shown here is derived from an EMBL/GenBank/DDBJ whole genome shotgun (WGS) entry which is preliminary data.</text>
</comment>
<evidence type="ECO:0000313" key="3">
    <source>
        <dbReference type="Proteomes" id="UP001138500"/>
    </source>
</evidence>
<dbReference type="Proteomes" id="UP001138500">
    <property type="component" value="Unassembled WGS sequence"/>
</dbReference>
<dbReference type="AlphaFoldDB" id="A0A9W7T1N5"/>
<keyword evidence="3" id="KW-1185">Reference proteome</keyword>
<reference evidence="2 3" key="1">
    <citation type="journal article" date="2018" name="IMA Fungus">
        <title>IMA Genome-F 10: Nine draft genome sequences of Claviceps purpurea s.lat., including C. arundinis, C. humidiphila, and C. cf. spartinae, pseudomolecules for the pitch canker pathogen Fusarium circinatum, draft genome of Davidsoniella eucalypti, Grosmannia galeiformis, Quambalaria eucalypti, and Teratosphaeria destructans.</title>
        <authorList>
            <person name="Wingfield B.D."/>
            <person name="Liu M."/>
            <person name="Nguyen H.D."/>
            <person name="Lane F.A."/>
            <person name="Morgan S.W."/>
            <person name="De Vos L."/>
            <person name="Wilken P.M."/>
            <person name="Duong T.A."/>
            <person name="Aylward J."/>
            <person name="Coetzee M.P."/>
            <person name="Dadej K."/>
            <person name="De Beer Z.W."/>
            <person name="Findlay W."/>
            <person name="Havenga M."/>
            <person name="Kolarik M."/>
            <person name="Menzies J.G."/>
            <person name="Naidoo K."/>
            <person name="Pochopski O."/>
            <person name="Shoukouhi P."/>
            <person name="Santana Q.C."/>
            <person name="Seifert K.A."/>
            <person name="Soal N."/>
            <person name="Steenkamp E.T."/>
            <person name="Tatham C.T."/>
            <person name="van der Nest M.A."/>
            <person name="Wingfield M.J."/>
        </authorList>
    </citation>
    <scope>NUCLEOTIDE SEQUENCE [LARGE SCALE GENOMIC DNA]</scope>
    <source>
        <strain evidence="2">CMW44962</strain>
    </source>
</reference>
<name>A0A9W7T1N5_9PEZI</name>
<feature type="region of interest" description="Disordered" evidence="1">
    <location>
        <begin position="97"/>
        <end position="194"/>
    </location>
</feature>
<feature type="compositionally biased region" description="Low complexity" evidence="1">
    <location>
        <begin position="161"/>
        <end position="171"/>
    </location>
</feature>
<evidence type="ECO:0000313" key="2">
    <source>
        <dbReference type="EMBL" id="KAH9845578.1"/>
    </source>
</evidence>